<dbReference type="Pfam" id="PF01777">
    <property type="entry name" value="Ribosomal_L27e"/>
    <property type="match status" value="1"/>
</dbReference>
<dbReference type="OMA" id="NQWFFTK"/>
<organism evidence="5 6">
    <name type="scientific">Klebsormidium nitens</name>
    <name type="common">Green alga</name>
    <name type="synonym">Ulothrix nitens</name>
    <dbReference type="NCBI Taxonomy" id="105231"/>
    <lineage>
        <taxon>Eukaryota</taxon>
        <taxon>Viridiplantae</taxon>
        <taxon>Streptophyta</taxon>
        <taxon>Klebsormidiophyceae</taxon>
        <taxon>Klebsormidiales</taxon>
        <taxon>Klebsormidiaceae</taxon>
        <taxon>Klebsormidium</taxon>
    </lineage>
</organism>
<protein>
    <recommendedName>
        <fullName evidence="4">60S ribosomal protein L27</fullName>
    </recommendedName>
</protein>
<dbReference type="InterPro" id="IPR018262">
    <property type="entry name" value="Ribosomal_eL27_CS"/>
</dbReference>
<dbReference type="GO" id="GO:0003735">
    <property type="term" value="F:structural constituent of ribosome"/>
    <property type="evidence" value="ECO:0000318"/>
    <property type="project" value="GO_Central"/>
</dbReference>
<evidence type="ECO:0000256" key="4">
    <source>
        <dbReference type="RuleBase" id="RU000575"/>
    </source>
</evidence>
<accession>A0A1Y1HTF4</accession>
<dbReference type="OrthoDB" id="1908962at2759"/>
<sequence length="135" mass="15586">MVKFLKPSKVVVLLQGRYAGRKAVIVKNFDDGTQGRPYGHALVAGIAKYPRKVIKKSSAKTIARRSRLKAFIKVVNYNHIMPTRYTLDVNLKETVTAEKIEAKPKKVDALKETKKVFEERFKTGKNRWFFTKLRF</sequence>
<dbReference type="EMBL" id="DF237020">
    <property type="protein sequence ID" value="GAQ81122.1"/>
    <property type="molecule type" value="Genomic_DNA"/>
</dbReference>
<evidence type="ECO:0000313" key="5">
    <source>
        <dbReference type="EMBL" id="GAQ81122.1"/>
    </source>
</evidence>
<dbReference type="PANTHER" id="PTHR10497">
    <property type="entry name" value="60S RIBOSOMAL PROTEIN L27"/>
    <property type="match status" value="1"/>
</dbReference>
<dbReference type="InterPro" id="IPR041991">
    <property type="entry name" value="Ribosomal_eL27_KOW"/>
</dbReference>
<reference evidence="5 6" key="1">
    <citation type="journal article" date="2014" name="Nat. Commun.">
        <title>Klebsormidium flaccidum genome reveals primary factors for plant terrestrial adaptation.</title>
        <authorList>
            <person name="Hori K."/>
            <person name="Maruyama F."/>
            <person name="Fujisawa T."/>
            <person name="Togashi T."/>
            <person name="Yamamoto N."/>
            <person name="Seo M."/>
            <person name="Sato S."/>
            <person name="Yamada T."/>
            <person name="Mori H."/>
            <person name="Tajima N."/>
            <person name="Moriyama T."/>
            <person name="Ikeuchi M."/>
            <person name="Watanabe M."/>
            <person name="Wada H."/>
            <person name="Kobayashi K."/>
            <person name="Saito M."/>
            <person name="Masuda T."/>
            <person name="Sasaki-Sekimoto Y."/>
            <person name="Mashiguchi K."/>
            <person name="Awai K."/>
            <person name="Shimojima M."/>
            <person name="Masuda S."/>
            <person name="Iwai M."/>
            <person name="Nobusawa T."/>
            <person name="Narise T."/>
            <person name="Kondo S."/>
            <person name="Saito H."/>
            <person name="Sato R."/>
            <person name="Murakawa M."/>
            <person name="Ihara Y."/>
            <person name="Oshima-Yamada Y."/>
            <person name="Ohtaka K."/>
            <person name="Satoh M."/>
            <person name="Sonobe K."/>
            <person name="Ishii M."/>
            <person name="Ohtani R."/>
            <person name="Kanamori-Sato M."/>
            <person name="Honoki R."/>
            <person name="Miyazaki D."/>
            <person name="Mochizuki H."/>
            <person name="Umetsu J."/>
            <person name="Higashi K."/>
            <person name="Shibata D."/>
            <person name="Kamiya Y."/>
            <person name="Sato N."/>
            <person name="Nakamura Y."/>
            <person name="Tabata S."/>
            <person name="Ida S."/>
            <person name="Kurokawa K."/>
            <person name="Ohta H."/>
        </authorList>
    </citation>
    <scope>NUCLEOTIDE SEQUENCE [LARGE SCALE GENOMIC DNA]</scope>
    <source>
        <strain evidence="5 6">NIES-2285</strain>
    </source>
</reference>
<evidence type="ECO:0000256" key="2">
    <source>
        <dbReference type="ARBA" id="ARBA00022980"/>
    </source>
</evidence>
<evidence type="ECO:0000313" key="6">
    <source>
        <dbReference type="Proteomes" id="UP000054558"/>
    </source>
</evidence>
<keyword evidence="2 4" id="KW-0689">Ribosomal protein</keyword>
<evidence type="ECO:0000256" key="3">
    <source>
        <dbReference type="ARBA" id="ARBA00023274"/>
    </source>
</evidence>
<keyword evidence="6" id="KW-1185">Reference proteome</keyword>
<dbReference type="Gene3D" id="2.30.30.770">
    <property type="match status" value="1"/>
</dbReference>
<dbReference type="SUPFAM" id="SSF50104">
    <property type="entry name" value="Translation proteins SH3-like domain"/>
    <property type="match status" value="1"/>
</dbReference>
<dbReference type="GO" id="GO:0006412">
    <property type="term" value="P:translation"/>
    <property type="evidence" value="ECO:0007669"/>
    <property type="project" value="InterPro"/>
</dbReference>
<gene>
    <name evidence="5" type="ORF">KFL_000710270</name>
</gene>
<proteinExistence type="inferred from homology"/>
<dbReference type="FunFam" id="2.30.30.770:FF:000001">
    <property type="entry name" value="60S ribosomal protein L27"/>
    <property type="match status" value="1"/>
</dbReference>
<evidence type="ECO:0000256" key="1">
    <source>
        <dbReference type="ARBA" id="ARBA00009124"/>
    </source>
</evidence>
<dbReference type="Proteomes" id="UP000054558">
    <property type="component" value="Unassembled WGS sequence"/>
</dbReference>
<dbReference type="STRING" id="105231.A0A1Y1HTF4"/>
<dbReference type="InterPro" id="IPR008991">
    <property type="entry name" value="Translation_prot_SH3-like_sf"/>
</dbReference>
<dbReference type="GO" id="GO:0022625">
    <property type="term" value="C:cytosolic large ribosomal subunit"/>
    <property type="evidence" value="ECO:0000318"/>
    <property type="project" value="GO_Central"/>
</dbReference>
<dbReference type="InterPro" id="IPR038655">
    <property type="entry name" value="Ribosomal_eL27_sf"/>
</dbReference>
<comment type="similarity">
    <text evidence="1 4">Belongs to the eukaryotic ribosomal protein eL27 family.</text>
</comment>
<dbReference type="AlphaFoldDB" id="A0A1Y1HTF4"/>
<dbReference type="CDD" id="cd06090">
    <property type="entry name" value="KOW_RPL27"/>
    <property type="match status" value="1"/>
</dbReference>
<keyword evidence="3 4" id="KW-0687">Ribonucleoprotein</keyword>
<dbReference type="InterPro" id="IPR001141">
    <property type="entry name" value="Ribosomal_eL27"/>
</dbReference>
<name>A0A1Y1HTF4_KLENI</name>
<dbReference type="PROSITE" id="PS01107">
    <property type="entry name" value="RIBOSOMAL_L27E"/>
    <property type="match status" value="1"/>
</dbReference>